<name>A0ABT2E4P7_9ENTR</name>
<feature type="domain" description="MPN" evidence="6">
    <location>
        <begin position="25"/>
        <end position="147"/>
    </location>
</feature>
<comment type="caution">
    <text evidence="7">The sequence shown here is derived from an EMBL/GenBank/DDBJ whole genome shotgun (WGS) entry which is preliminary data.</text>
</comment>
<keyword evidence="2" id="KW-0479">Metal-binding</keyword>
<evidence type="ECO:0000256" key="4">
    <source>
        <dbReference type="ARBA" id="ARBA00022833"/>
    </source>
</evidence>
<sequence>MNAEERAIIAQARHILTRHVRQGVKLKSPQDVRDYFLFQLSQNDREVFGILMLDTQYRVLAYEELFQGTLNQTMVYPREIVKAVIRYHAAAVILVHNHPSADPSPSQADKDVTVKIREALALIDVSVLDHFIVAGDQTVSMAELGLV</sequence>
<evidence type="ECO:0000313" key="8">
    <source>
        <dbReference type="Proteomes" id="UP001205357"/>
    </source>
</evidence>
<keyword evidence="5" id="KW-0482">Metalloprotease</keyword>
<dbReference type="PROSITE" id="PS50249">
    <property type="entry name" value="MPN"/>
    <property type="match status" value="1"/>
</dbReference>
<dbReference type="InterPro" id="IPR025657">
    <property type="entry name" value="RadC_JAB"/>
</dbReference>
<dbReference type="RefSeq" id="WP_258989382.1">
    <property type="nucleotide sequence ID" value="NZ_JALIGE010000075.1"/>
</dbReference>
<proteinExistence type="predicted"/>
<dbReference type="PANTHER" id="PTHR30471:SF3">
    <property type="entry name" value="UPF0758 PROTEIN YEES-RELATED"/>
    <property type="match status" value="1"/>
</dbReference>
<accession>A0ABT2E4P7</accession>
<evidence type="ECO:0000313" key="7">
    <source>
        <dbReference type="EMBL" id="MCS2162850.1"/>
    </source>
</evidence>
<protein>
    <submittedName>
        <fullName evidence="7">DNA repair protein RadC</fullName>
    </submittedName>
</protein>
<dbReference type="CDD" id="cd08071">
    <property type="entry name" value="MPN_DUF2466"/>
    <property type="match status" value="1"/>
</dbReference>
<dbReference type="InterPro" id="IPR001405">
    <property type="entry name" value="UPF0758"/>
</dbReference>
<reference evidence="7 8" key="1">
    <citation type="submission" date="2022-04" db="EMBL/GenBank/DDBJ databases">
        <title>Proposal of a three novel species of Scandinavium, Scandinavium hiltneri, Scandinavium manionii, Scandinavium tedordense.</title>
        <authorList>
            <person name="Maddock D.W."/>
            <person name="Brady C.L."/>
            <person name="Denman S."/>
            <person name="Arnold D."/>
        </authorList>
    </citation>
    <scope>NUCLEOTIDE SEQUENCE [LARGE SCALE GENOMIC DNA]</scope>
    <source>
        <strain evidence="7 8">H11S7</strain>
    </source>
</reference>
<gene>
    <name evidence="7" type="primary">radC</name>
    <name evidence="7" type="ORF">MUU47_17330</name>
</gene>
<dbReference type="Gene3D" id="3.40.140.10">
    <property type="entry name" value="Cytidine Deaminase, domain 2"/>
    <property type="match status" value="1"/>
</dbReference>
<evidence type="ECO:0000259" key="6">
    <source>
        <dbReference type="PROSITE" id="PS50249"/>
    </source>
</evidence>
<keyword evidence="1" id="KW-0645">Protease</keyword>
<dbReference type="NCBIfam" id="TIGR00608">
    <property type="entry name" value="radc"/>
    <property type="match status" value="1"/>
</dbReference>
<evidence type="ECO:0000256" key="1">
    <source>
        <dbReference type="ARBA" id="ARBA00022670"/>
    </source>
</evidence>
<keyword evidence="8" id="KW-1185">Reference proteome</keyword>
<dbReference type="SUPFAM" id="SSF102712">
    <property type="entry name" value="JAB1/MPN domain"/>
    <property type="match status" value="1"/>
</dbReference>
<dbReference type="Proteomes" id="UP001205357">
    <property type="component" value="Unassembled WGS sequence"/>
</dbReference>
<dbReference type="Pfam" id="PF04002">
    <property type="entry name" value="RadC"/>
    <property type="match status" value="1"/>
</dbReference>
<evidence type="ECO:0000256" key="5">
    <source>
        <dbReference type="ARBA" id="ARBA00023049"/>
    </source>
</evidence>
<dbReference type="PANTHER" id="PTHR30471">
    <property type="entry name" value="DNA REPAIR PROTEIN RADC"/>
    <property type="match status" value="1"/>
</dbReference>
<keyword evidence="3" id="KW-0378">Hydrolase</keyword>
<keyword evidence="4" id="KW-0862">Zinc</keyword>
<dbReference type="EMBL" id="JALIGE010000075">
    <property type="protein sequence ID" value="MCS2162850.1"/>
    <property type="molecule type" value="Genomic_DNA"/>
</dbReference>
<organism evidence="7 8">
    <name type="scientific">Scandinavium hiltneri</name>
    <dbReference type="NCBI Taxonomy" id="2926519"/>
    <lineage>
        <taxon>Bacteria</taxon>
        <taxon>Pseudomonadati</taxon>
        <taxon>Pseudomonadota</taxon>
        <taxon>Gammaproteobacteria</taxon>
        <taxon>Enterobacterales</taxon>
        <taxon>Enterobacteriaceae</taxon>
        <taxon>Scandinavium</taxon>
    </lineage>
</organism>
<evidence type="ECO:0000256" key="2">
    <source>
        <dbReference type="ARBA" id="ARBA00022723"/>
    </source>
</evidence>
<evidence type="ECO:0000256" key="3">
    <source>
        <dbReference type="ARBA" id="ARBA00022801"/>
    </source>
</evidence>
<dbReference type="InterPro" id="IPR037518">
    <property type="entry name" value="MPN"/>
</dbReference>